<name>A0A2L0EIF6_SORCE</name>
<feature type="domain" description="DUF4440" evidence="1">
    <location>
        <begin position="8"/>
        <end position="122"/>
    </location>
</feature>
<dbReference type="Proteomes" id="UP000238348">
    <property type="component" value="Chromosome"/>
</dbReference>
<dbReference type="NCBIfam" id="TIGR02246">
    <property type="entry name" value="SgcJ/EcaC family oxidoreductase"/>
    <property type="match status" value="1"/>
</dbReference>
<dbReference type="AlphaFoldDB" id="A0A2L0EIF6"/>
<dbReference type="InterPro" id="IPR027843">
    <property type="entry name" value="DUF4440"/>
</dbReference>
<protein>
    <recommendedName>
        <fullName evidence="1">DUF4440 domain-containing protein</fullName>
    </recommendedName>
</protein>
<dbReference type="InterPro" id="IPR011944">
    <property type="entry name" value="Steroid_delta5-4_isomerase"/>
</dbReference>
<dbReference type="RefSeq" id="WP_104977103.1">
    <property type="nucleotide sequence ID" value="NZ_CP012673.1"/>
</dbReference>
<sequence length="137" mass="14995">MTDDDEAIRAQIHAYSEAFNAHDAERLAALFVEDGDFVNVFGQWLEGRAAIQEGHARGFAAALRGSRLTFTSTRVKRLTPDLALCHVRWTRDRTAADDDGSLPPGSGVISSVLLQQDGAWRIVSVHNTEQAQPPGRP</sequence>
<accession>A0A2L0EIF6</accession>
<dbReference type="SUPFAM" id="SSF54427">
    <property type="entry name" value="NTF2-like"/>
    <property type="match status" value="1"/>
</dbReference>
<dbReference type="OrthoDB" id="122531at2"/>
<reference evidence="2 3" key="1">
    <citation type="submission" date="2015-09" db="EMBL/GenBank/DDBJ databases">
        <title>Sorangium comparison.</title>
        <authorList>
            <person name="Zaburannyi N."/>
            <person name="Bunk B."/>
            <person name="Overmann J."/>
            <person name="Mueller R."/>
        </authorList>
    </citation>
    <scope>NUCLEOTIDE SEQUENCE [LARGE SCALE GENOMIC DNA]</scope>
    <source>
        <strain evidence="2 3">So ce26</strain>
    </source>
</reference>
<proteinExistence type="predicted"/>
<organism evidence="2 3">
    <name type="scientific">Sorangium cellulosum</name>
    <name type="common">Polyangium cellulosum</name>
    <dbReference type="NCBI Taxonomy" id="56"/>
    <lineage>
        <taxon>Bacteria</taxon>
        <taxon>Pseudomonadati</taxon>
        <taxon>Myxococcota</taxon>
        <taxon>Polyangia</taxon>
        <taxon>Polyangiales</taxon>
        <taxon>Polyangiaceae</taxon>
        <taxon>Sorangium</taxon>
    </lineage>
</organism>
<dbReference type="Gene3D" id="3.10.450.50">
    <property type="match status" value="1"/>
</dbReference>
<dbReference type="Pfam" id="PF14534">
    <property type="entry name" value="DUF4440"/>
    <property type="match status" value="1"/>
</dbReference>
<evidence type="ECO:0000313" key="3">
    <source>
        <dbReference type="Proteomes" id="UP000238348"/>
    </source>
</evidence>
<dbReference type="EMBL" id="CP012673">
    <property type="protein sequence ID" value="AUX39079.1"/>
    <property type="molecule type" value="Genomic_DNA"/>
</dbReference>
<dbReference type="InterPro" id="IPR032710">
    <property type="entry name" value="NTF2-like_dom_sf"/>
</dbReference>
<evidence type="ECO:0000313" key="2">
    <source>
        <dbReference type="EMBL" id="AUX39079.1"/>
    </source>
</evidence>
<evidence type="ECO:0000259" key="1">
    <source>
        <dbReference type="Pfam" id="PF14534"/>
    </source>
</evidence>
<gene>
    <name evidence="2" type="ORF">SOCE26_004610</name>
</gene>